<dbReference type="AlphaFoldDB" id="A0A9P4J387"/>
<sequence>MSSKEEIKHDLLARIDKLIKTLEMGKTSDYPSPPSSPRLSSHQDQKPHKEGSTSSSTTVTPDISTSAGIPVESVADLDIQEKESSEGAQELEVSQLIALLGLEDWRCGSLTLKLLPCSNTVPKGNRAEIDSRIKAIVAFTQASPDLEDELDKLVLLVHCHWHDHGNHIATRVETWLKLFPAADVAIPVEKQIRKALGRISTQCKGTTKGGDQCKRKIGGQKVHNCTKTIDEIVKPDVYTNDIRLARYLEVLNANMLCHVHIIGQTGADVSVWQSGIVDIRNQSVSDLERKSGDLSDTVEEKTHGCSKQASADAQPKSKDRNDAKDEHLPLPSPARSPTPELEGDPSLFWPAEYDISPFDIIRSRKGAPKGAEYYDSIRRELMRPLDRTDQKHGFVYMYEVEGNKGFVKIGYTTRTTGTRHDEWAFDCNRVPKVLFDLPEPVPNARRVEALCHAVLEYCRVRIYCKACLKQHLEWFEISHAEAERVIRRWIKWMVTNPYEGTTLKPAEKQNAWDTKRLLRDLAIEEH</sequence>
<reference evidence="3" key="1">
    <citation type="journal article" date="2020" name="Stud. Mycol.">
        <title>101 Dothideomycetes genomes: a test case for predicting lifestyles and emergence of pathogens.</title>
        <authorList>
            <person name="Haridas S."/>
            <person name="Albert R."/>
            <person name="Binder M."/>
            <person name="Bloem J."/>
            <person name="Labutti K."/>
            <person name="Salamov A."/>
            <person name="Andreopoulos B."/>
            <person name="Baker S."/>
            <person name="Barry K."/>
            <person name="Bills G."/>
            <person name="Bluhm B."/>
            <person name="Cannon C."/>
            <person name="Castanera R."/>
            <person name="Culley D."/>
            <person name="Daum C."/>
            <person name="Ezra D."/>
            <person name="Gonzalez J."/>
            <person name="Henrissat B."/>
            <person name="Kuo A."/>
            <person name="Liang C."/>
            <person name="Lipzen A."/>
            <person name="Lutzoni F."/>
            <person name="Magnuson J."/>
            <person name="Mondo S."/>
            <person name="Nolan M."/>
            <person name="Ohm R."/>
            <person name="Pangilinan J."/>
            <person name="Park H.-J."/>
            <person name="Ramirez L."/>
            <person name="Alfaro M."/>
            <person name="Sun H."/>
            <person name="Tritt A."/>
            <person name="Yoshinaga Y."/>
            <person name="Zwiers L.-H."/>
            <person name="Turgeon B."/>
            <person name="Goodwin S."/>
            <person name="Spatafora J."/>
            <person name="Crous P."/>
            <person name="Grigoriev I."/>
        </authorList>
    </citation>
    <scope>NUCLEOTIDE SEQUENCE</scope>
    <source>
        <strain evidence="3">CBS 260.36</strain>
    </source>
</reference>
<dbReference type="PANTHER" id="PTHR28094:SF1">
    <property type="entry name" value="MEIOTICALLY UP-REGULATED GENE 113 PROTEIN"/>
    <property type="match status" value="1"/>
</dbReference>
<dbReference type="SMART" id="SM00974">
    <property type="entry name" value="T5orf172"/>
    <property type="match status" value="1"/>
</dbReference>
<protein>
    <submittedName>
        <fullName evidence="3">DUF1766-domain-containing protein</fullName>
    </submittedName>
</protein>
<name>A0A9P4J387_9PEZI</name>
<feature type="domain" description="Bacteriophage T5 Orf172 DNA-binding" evidence="2">
    <location>
        <begin position="401"/>
        <end position="489"/>
    </location>
</feature>
<feature type="region of interest" description="Disordered" evidence="1">
    <location>
        <begin position="24"/>
        <end position="67"/>
    </location>
</feature>
<organism evidence="3 4">
    <name type="scientific">Myriangium duriaei CBS 260.36</name>
    <dbReference type="NCBI Taxonomy" id="1168546"/>
    <lineage>
        <taxon>Eukaryota</taxon>
        <taxon>Fungi</taxon>
        <taxon>Dikarya</taxon>
        <taxon>Ascomycota</taxon>
        <taxon>Pezizomycotina</taxon>
        <taxon>Dothideomycetes</taxon>
        <taxon>Dothideomycetidae</taxon>
        <taxon>Myriangiales</taxon>
        <taxon>Myriangiaceae</taxon>
        <taxon>Myriangium</taxon>
    </lineage>
</organism>
<dbReference type="EMBL" id="ML996084">
    <property type="protein sequence ID" value="KAF2153681.1"/>
    <property type="molecule type" value="Genomic_DNA"/>
</dbReference>
<accession>A0A9P4J387</accession>
<evidence type="ECO:0000259" key="2">
    <source>
        <dbReference type="SMART" id="SM00974"/>
    </source>
</evidence>
<dbReference type="Proteomes" id="UP000799439">
    <property type="component" value="Unassembled WGS sequence"/>
</dbReference>
<keyword evidence="4" id="KW-1185">Reference proteome</keyword>
<feature type="compositionally biased region" description="Polar residues" evidence="1">
    <location>
        <begin position="52"/>
        <end position="67"/>
    </location>
</feature>
<feature type="region of interest" description="Disordered" evidence="1">
    <location>
        <begin position="287"/>
        <end position="346"/>
    </location>
</feature>
<gene>
    <name evidence="3" type="ORF">K461DRAFT_276715</name>
</gene>
<feature type="compositionally biased region" description="Basic and acidic residues" evidence="1">
    <location>
        <begin position="315"/>
        <end position="328"/>
    </location>
</feature>
<evidence type="ECO:0000313" key="4">
    <source>
        <dbReference type="Proteomes" id="UP000799439"/>
    </source>
</evidence>
<feature type="compositionally biased region" description="Basic and acidic residues" evidence="1">
    <location>
        <begin position="287"/>
        <end position="303"/>
    </location>
</feature>
<dbReference type="Pfam" id="PF10544">
    <property type="entry name" value="T5orf172"/>
    <property type="match status" value="1"/>
</dbReference>
<feature type="compositionally biased region" description="Basic and acidic residues" evidence="1">
    <location>
        <begin position="41"/>
        <end position="51"/>
    </location>
</feature>
<comment type="caution">
    <text evidence="3">The sequence shown here is derived from an EMBL/GenBank/DDBJ whole genome shotgun (WGS) entry which is preliminary data.</text>
</comment>
<dbReference type="InterPro" id="IPR018306">
    <property type="entry name" value="Phage_T5_Orf172_DNA-bd"/>
</dbReference>
<evidence type="ECO:0000256" key="1">
    <source>
        <dbReference type="SAM" id="MobiDB-lite"/>
    </source>
</evidence>
<proteinExistence type="predicted"/>
<dbReference type="PANTHER" id="PTHR28094">
    <property type="entry name" value="MEIOTICALLY UP-REGULATED GENE 113 PROTEIN"/>
    <property type="match status" value="1"/>
</dbReference>
<dbReference type="OrthoDB" id="3511049at2759"/>
<evidence type="ECO:0000313" key="3">
    <source>
        <dbReference type="EMBL" id="KAF2153681.1"/>
    </source>
</evidence>
<dbReference type="InterPro" id="IPR053006">
    <property type="entry name" value="Meiosis_regulatory"/>
</dbReference>